<feature type="non-terminal residue" evidence="10">
    <location>
        <position position="115"/>
    </location>
</feature>
<dbReference type="GO" id="GO:0006298">
    <property type="term" value="P:mismatch repair"/>
    <property type="evidence" value="ECO:0007669"/>
    <property type="project" value="InterPro"/>
</dbReference>
<feature type="non-terminal residue" evidence="10">
    <location>
        <position position="1"/>
    </location>
</feature>
<comment type="similarity">
    <text evidence="1">Belongs to the DNA mismatch repair MutS family.</text>
</comment>
<evidence type="ECO:0000256" key="8">
    <source>
        <dbReference type="ARBA" id="ARBA00024647"/>
    </source>
</evidence>
<dbReference type="FunFam" id="3.40.1170.10:FF:000001">
    <property type="entry name" value="DNA mismatch repair protein MutS"/>
    <property type="match status" value="1"/>
</dbReference>
<organism evidence="10 11">
    <name type="scientific">Undibacterium luofuense</name>
    <dbReference type="NCBI Taxonomy" id="2828733"/>
    <lineage>
        <taxon>Bacteria</taxon>
        <taxon>Pseudomonadati</taxon>
        <taxon>Pseudomonadota</taxon>
        <taxon>Betaproteobacteria</taxon>
        <taxon>Burkholderiales</taxon>
        <taxon>Oxalobacteraceae</taxon>
        <taxon>Undibacterium</taxon>
    </lineage>
</organism>
<proteinExistence type="inferred from homology"/>
<keyword evidence="6" id="KW-0238">DNA-binding</keyword>
<protein>
    <recommendedName>
        <fullName evidence="2">DNA mismatch repair protein MutS</fullName>
    </recommendedName>
</protein>
<dbReference type="GO" id="GO:0005524">
    <property type="term" value="F:ATP binding"/>
    <property type="evidence" value="ECO:0007669"/>
    <property type="project" value="UniProtKB-KW"/>
</dbReference>
<evidence type="ECO:0000256" key="1">
    <source>
        <dbReference type="ARBA" id="ARBA00006271"/>
    </source>
</evidence>
<dbReference type="Proteomes" id="UP000680067">
    <property type="component" value="Unassembled WGS sequence"/>
</dbReference>
<evidence type="ECO:0000313" key="11">
    <source>
        <dbReference type="Proteomes" id="UP000680067"/>
    </source>
</evidence>
<reference evidence="10" key="1">
    <citation type="submission" date="2021-04" db="EMBL/GenBank/DDBJ databases">
        <title>novel species isolated from subtropical streams in China.</title>
        <authorList>
            <person name="Lu H."/>
        </authorList>
    </citation>
    <scope>NUCLEOTIDE SEQUENCE</scope>
    <source>
        <strain evidence="10">LFS511W</strain>
    </source>
</reference>
<evidence type="ECO:0000256" key="7">
    <source>
        <dbReference type="ARBA" id="ARBA00023204"/>
    </source>
</evidence>
<keyword evidence="4" id="KW-0227">DNA damage</keyword>
<comment type="function">
    <text evidence="8">This protein is involved in the repair of mismatches in DNA. It is possible that it carries out the mismatch recognition step. This protein has a weak ATPase activity.</text>
</comment>
<evidence type="ECO:0000256" key="5">
    <source>
        <dbReference type="ARBA" id="ARBA00022840"/>
    </source>
</evidence>
<keyword evidence="3" id="KW-0547">Nucleotide-binding</keyword>
<dbReference type="Gene3D" id="3.40.1170.10">
    <property type="entry name" value="DNA repair protein MutS, domain I"/>
    <property type="match status" value="1"/>
</dbReference>
<keyword evidence="7" id="KW-0234">DNA repair</keyword>
<evidence type="ECO:0000256" key="2">
    <source>
        <dbReference type="ARBA" id="ARBA00021982"/>
    </source>
</evidence>
<dbReference type="SUPFAM" id="SSF55271">
    <property type="entry name" value="DNA repair protein MutS, domain I"/>
    <property type="match status" value="1"/>
</dbReference>
<dbReference type="AlphaFoldDB" id="A0A941DNR2"/>
<comment type="caution">
    <text evidence="10">The sequence shown here is derived from an EMBL/GenBank/DDBJ whole genome shotgun (WGS) entry which is preliminary data.</text>
</comment>
<evidence type="ECO:0000256" key="4">
    <source>
        <dbReference type="ARBA" id="ARBA00022763"/>
    </source>
</evidence>
<gene>
    <name evidence="10" type="ORF">KDM89_20740</name>
</gene>
<dbReference type="InterPro" id="IPR007695">
    <property type="entry name" value="DNA_mismatch_repair_MutS-lik_N"/>
</dbReference>
<dbReference type="GO" id="GO:0030983">
    <property type="term" value="F:mismatched DNA binding"/>
    <property type="evidence" value="ECO:0007669"/>
    <property type="project" value="InterPro"/>
</dbReference>
<dbReference type="EMBL" id="JAGSPN010000348">
    <property type="protein sequence ID" value="MBR7784562.1"/>
    <property type="molecule type" value="Genomic_DNA"/>
</dbReference>
<dbReference type="InterPro" id="IPR016151">
    <property type="entry name" value="DNA_mismatch_repair_MutS_N"/>
</dbReference>
<evidence type="ECO:0000259" key="9">
    <source>
        <dbReference type="Pfam" id="PF01624"/>
    </source>
</evidence>
<evidence type="ECO:0000313" key="10">
    <source>
        <dbReference type="EMBL" id="MBR7784562.1"/>
    </source>
</evidence>
<dbReference type="Pfam" id="PF01624">
    <property type="entry name" value="MutS_I"/>
    <property type="match status" value="1"/>
</dbReference>
<keyword evidence="5" id="KW-0067">ATP-binding</keyword>
<evidence type="ECO:0000256" key="6">
    <source>
        <dbReference type="ARBA" id="ARBA00023125"/>
    </source>
</evidence>
<sequence length="115" mass="12548">DTLVFYRMGDFYELFFGDAEKVSRLLGITLTQRGSSGGEPIKMAGVPFHSLEPYLAKLVKMGESAAICEQIGDPATSKGPVERKVMRVVTPGTLTDTDLLPEKSERPLLALCLTQ</sequence>
<accession>A0A941DNR2</accession>
<feature type="domain" description="DNA mismatch repair protein MutS-like N-terminal" evidence="9">
    <location>
        <begin position="1"/>
        <end position="97"/>
    </location>
</feature>
<name>A0A941DNR2_9BURK</name>
<evidence type="ECO:0000256" key="3">
    <source>
        <dbReference type="ARBA" id="ARBA00022741"/>
    </source>
</evidence>
<keyword evidence="11" id="KW-1185">Reference proteome</keyword>